<evidence type="ECO:0000256" key="6">
    <source>
        <dbReference type="ARBA" id="ARBA00022932"/>
    </source>
</evidence>
<dbReference type="EC" id="2.7.7.7" evidence="1"/>
<name>A0ABD5IT15_9BACL</name>
<dbReference type="GO" id="GO:0006260">
    <property type="term" value="P:DNA replication"/>
    <property type="evidence" value="ECO:0007669"/>
    <property type="project" value="UniProtKB-KW"/>
</dbReference>
<proteinExistence type="inferred from homology"/>
<dbReference type="InterPro" id="IPR008921">
    <property type="entry name" value="DNA_pol3_clamp-load_cplx_C"/>
</dbReference>
<dbReference type="Proteomes" id="UP001213979">
    <property type="component" value="Unassembled WGS sequence"/>
</dbReference>
<evidence type="ECO:0000256" key="5">
    <source>
        <dbReference type="ARBA" id="ARBA00022705"/>
    </source>
</evidence>
<evidence type="ECO:0000259" key="10">
    <source>
        <dbReference type="Pfam" id="PF21694"/>
    </source>
</evidence>
<dbReference type="NCBIfam" id="TIGR01128">
    <property type="entry name" value="holA"/>
    <property type="match status" value="1"/>
</dbReference>
<feature type="domain" description="DNA polymerase III delta subunit-like C-terminal" evidence="10">
    <location>
        <begin position="216"/>
        <end position="335"/>
    </location>
</feature>
<dbReference type="Gene3D" id="1.20.272.10">
    <property type="match status" value="1"/>
</dbReference>
<keyword evidence="13" id="KW-1185">Reference proteome</keyword>
<keyword evidence="5" id="KW-0235">DNA replication</keyword>
<dbReference type="Gene3D" id="3.40.50.300">
    <property type="entry name" value="P-loop containing nucleotide triphosphate hydrolases"/>
    <property type="match status" value="1"/>
</dbReference>
<comment type="catalytic activity">
    <reaction evidence="8">
        <text>DNA(n) + a 2'-deoxyribonucleoside 5'-triphosphate = DNA(n+1) + diphosphate</text>
        <dbReference type="Rhea" id="RHEA:22508"/>
        <dbReference type="Rhea" id="RHEA-COMP:17339"/>
        <dbReference type="Rhea" id="RHEA-COMP:17340"/>
        <dbReference type="ChEBI" id="CHEBI:33019"/>
        <dbReference type="ChEBI" id="CHEBI:61560"/>
        <dbReference type="ChEBI" id="CHEBI:173112"/>
        <dbReference type="EC" id="2.7.7.7"/>
    </reaction>
</comment>
<comment type="similarity">
    <text evidence="7">Belongs to the DNA polymerase HolA subunit family.</text>
</comment>
<dbReference type="Pfam" id="PF21694">
    <property type="entry name" value="DNA_pol3_delta_C"/>
    <property type="match status" value="1"/>
</dbReference>
<dbReference type="RefSeq" id="WP_080862280.1">
    <property type="nucleotide sequence ID" value="NZ_JACIDF010000002.1"/>
</dbReference>
<dbReference type="SUPFAM" id="SSF52540">
    <property type="entry name" value="P-loop containing nucleoside triphosphate hydrolases"/>
    <property type="match status" value="1"/>
</dbReference>
<dbReference type="InterPro" id="IPR027417">
    <property type="entry name" value="P-loop_NTPase"/>
</dbReference>
<evidence type="ECO:0000256" key="7">
    <source>
        <dbReference type="ARBA" id="ARBA00034754"/>
    </source>
</evidence>
<dbReference type="Gene3D" id="1.10.8.60">
    <property type="match status" value="1"/>
</dbReference>
<reference evidence="11 13" key="1">
    <citation type="submission" date="2023-01" db="EMBL/GenBank/DDBJ databases">
        <title>Genome-based reclassification of Anoxybacillus geothermalis as a later heterotypic synonym of Anoxybacillus rupiensis.</title>
        <authorList>
            <person name="Inan Bektas K."/>
            <person name="Canakci S."/>
            <person name="Belduz A.A."/>
            <person name="Guler H.H."/>
        </authorList>
    </citation>
    <scope>NUCLEOTIDE SEQUENCE [LARGE SCALE GENOMIC DNA]</scope>
    <source>
        <strain evidence="11 13">DSM 17127</strain>
    </source>
</reference>
<dbReference type="GO" id="GO:0003887">
    <property type="term" value="F:DNA-directed DNA polymerase activity"/>
    <property type="evidence" value="ECO:0007669"/>
    <property type="project" value="UniProtKB-KW"/>
</dbReference>
<dbReference type="InterPro" id="IPR005790">
    <property type="entry name" value="DNA_polIII_delta"/>
</dbReference>
<dbReference type="EMBL" id="JARTLI010000004">
    <property type="protein sequence ID" value="MED5050905.1"/>
    <property type="molecule type" value="Genomic_DNA"/>
</dbReference>
<comment type="caution">
    <text evidence="12">The sequence shown here is derived from an EMBL/GenBank/DDBJ whole genome shotgun (WGS) entry which is preliminary data.</text>
</comment>
<evidence type="ECO:0000256" key="4">
    <source>
        <dbReference type="ARBA" id="ARBA00022695"/>
    </source>
</evidence>
<dbReference type="InterPro" id="IPR048466">
    <property type="entry name" value="DNA_pol3_delta-like_C"/>
</dbReference>
<dbReference type="PANTHER" id="PTHR34388">
    <property type="entry name" value="DNA POLYMERASE III SUBUNIT DELTA"/>
    <property type="match status" value="1"/>
</dbReference>
<sequence>MTVNFLGKMTKQTLSPLYLLYGTETFLLNEAYERIVRTALREEEQDFHLSVYDCEETPIETAIEEAETLPFFGEKKVVVIKNPYFLTSDKGKEKIEHNLKKLEQYIASPSPFTIVVFLGSYEKLDERKKITKQLMNEAKVFVASSLNEKELRQWMEERAHANEVAITEEAKKTLLQLAGTNLMSLANELDKLSLFVGHQGTIDGETVTMLVSRTLEQNVFVLVEKVVQRKVREALQVFGDLMEHNEEPIKIVALLAAQFRLLYQVKWLNAKGYGQQHIASSLKVHPFRVKLAMAQSGLFSEQELLDIIHDLAEADYQMKTGVLDKRLLIELLLVKWSKANETNEQSFVR</sequence>
<dbReference type="Pfam" id="PF06144">
    <property type="entry name" value="DNA_pol3_delta"/>
    <property type="match status" value="1"/>
</dbReference>
<evidence type="ECO:0000256" key="1">
    <source>
        <dbReference type="ARBA" id="ARBA00012417"/>
    </source>
</evidence>
<keyword evidence="3 12" id="KW-0808">Transferase</keyword>
<protein>
    <recommendedName>
        <fullName evidence="2">DNA polymerase III subunit delta</fullName>
        <ecNumber evidence="1">2.7.7.7</ecNumber>
    </recommendedName>
</protein>
<evidence type="ECO:0000259" key="9">
    <source>
        <dbReference type="Pfam" id="PF06144"/>
    </source>
</evidence>
<evidence type="ECO:0000256" key="3">
    <source>
        <dbReference type="ARBA" id="ARBA00022679"/>
    </source>
</evidence>
<evidence type="ECO:0000313" key="12">
    <source>
        <dbReference type="EMBL" id="MED5050905.1"/>
    </source>
</evidence>
<accession>A0ABD5IT15</accession>
<dbReference type="Proteomes" id="UP001339962">
    <property type="component" value="Unassembled WGS sequence"/>
</dbReference>
<dbReference type="InterPro" id="IPR010372">
    <property type="entry name" value="DNA_pol3_delta_N"/>
</dbReference>
<keyword evidence="6" id="KW-0239">DNA-directed DNA polymerase</keyword>
<reference evidence="12 14" key="2">
    <citation type="submission" date="2023-03" db="EMBL/GenBank/DDBJ databases">
        <title>Bacillus Genome Sequencing.</title>
        <authorList>
            <person name="Dunlap C."/>
        </authorList>
    </citation>
    <scope>NUCLEOTIDE SEQUENCE [LARGE SCALE GENOMIC DNA]</scope>
    <source>
        <strain evidence="12 14">NRS-38</strain>
    </source>
</reference>
<dbReference type="PANTHER" id="PTHR34388:SF1">
    <property type="entry name" value="DNA POLYMERASE III SUBUNIT DELTA"/>
    <property type="match status" value="1"/>
</dbReference>
<dbReference type="AlphaFoldDB" id="A0ABD5IT15"/>
<evidence type="ECO:0000313" key="13">
    <source>
        <dbReference type="Proteomes" id="UP001213979"/>
    </source>
</evidence>
<evidence type="ECO:0000256" key="2">
    <source>
        <dbReference type="ARBA" id="ARBA00017703"/>
    </source>
</evidence>
<dbReference type="SUPFAM" id="SSF48019">
    <property type="entry name" value="post-AAA+ oligomerization domain-like"/>
    <property type="match status" value="1"/>
</dbReference>
<gene>
    <name evidence="12" type="primary">holA</name>
    <name evidence="12" type="ORF">P9850_03335</name>
    <name evidence="11" type="ORF">PNH38_02040</name>
</gene>
<dbReference type="EMBL" id="JAQOTG010000001">
    <property type="protein sequence ID" value="MDE8562660.1"/>
    <property type="molecule type" value="Genomic_DNA"/>
</dbReference>
<evidence type="ECO:0000256" key="8">
    <source>
        <dbReference type="ARBA" id="ARBA00049244"/>
    </source>
</evidence>
<evidence type="ECO:0000313" key="11">
    <source>
        <dbReference type="EMBL" id="MDE8562660.1"/>
    </source>
</evidence>
<feature type="domain" description="DNA polymerase III delta N-terminal" evidence="9">
    <location>
        <begin position="18"/>
        <end position="141"/>
    </location>
</feature>
<organism evidence="12 14">
    <name type="scientific">Anoxybacteroides rupiense</name>
    <dbReference type="NCBI Taxonomy" id="311460"/>
    <lineage>
        <taxon>Bacteria</taxon>
        <taxon>Bacillati</taxon>
        <taxon>Bacillota</taxon>
        <taxon>Bacilli</taxon>
        <taxon>Bacillales</taxon>
        <taxon>Anoxybacillaceae</taxon>
        <taxon>Anoxybacteroides</taxon>
    </lineage>
</organism>
<evidence type="ECO:0000313" key="14">
    <source>
        <dbReference type="Proteomes" id="UP001339962"/>
    </source>
</evidence>
<keyword evidence="4 12" id="KW-0548">Nucleotidyltransferase</keyword>